<feature type="region of interest" description="Disordered" evidence="2">
    <location>
        <begin position="195"/>
        <end position="214"/>
    </location>
</feature>
<dbReference type="PANTHER" id="PTHR46602:SF10">
    <property type="entry name" value="RING-TYPE DOMAIN-CONTAINING PROTEIN"/>
    <property type="match status" value="1"/>
</dbReference>
<organism evidence="3 4">
    <name type="scientific">Populus tomentosa</name>
    <name type="common">Chinese white poplar</name>
    <dbReference type="NCBI Taxonomy" id="118781"/>
    <lineage>
        <taxon>Eukaryota</taxon>
        <taxon>Viridiplantae</taxon>
        <taxon>Streptophyta</taxon>
        <taxon>Embryophyta</taxon>
        <taxon>Tracheophyta</taxon>
        <taxon>Spermatophyta</taxon>
        <taxon>Magnoliopsida</taxon>
        <taxon>eudicotyledons</taxon>
        <taxon>Gunneridae</taxon>
        <taxon>Pentapetalae</taxon>
        <taxon>rosids</taxon>
        <taxon>fabids</taxon>
        <taxon>Malpighiales</taxon>
        <taxon>Salicaceae</taxon>
        <taxon>Saliceae</taxon>
        <taxon>Populus</taxon>
    </lineage>
</organism>
<proteinExistence type="predicted"/>
<evidence type="ECO:0000256" key="1">
    <source>
        <dbReference type="SAM" id="Coils"/>
    </source>
</evidence>
<dbReference type="InterPro" id="IPR044287">
    <property type="entry name" value="SGS3"/>
</dbReference>
<dbReference type="GO" id="GO:0031047">
    <property type="term" value="P:regulatory ncRNA-mediated gene silencing"/>
    <property type="evidence" value="ECO:0007669"/>
    <property type="project" value="InterPro"/>
</dbReference>
<feature type="coiled-coil region" evidence="1">
    <location>
        <begin position="276"/>
        <end position="318"/>
    </location>
</feature>
<accession>A0A8X8DCS5</accession>
<dbReference type="AlphaFoldDB" id="A0A8X8DCS5"/>
<sequence length="354" mass="39695">MATAPAFFDLLINNDENLRALLEAGFAEELQLQEAPQASLISCQMPSIVSSSTPSKTNMEAISGHKIEPPPEVIEKGESSLSSCDICLERKEKHQIIKNESSGQILCLGCSQTLELSKEEWSSKELSMDMGSGNDTAKGAVKAVSLDSAPDEGELGFNESKHRKVAETIVGKQQGPQSPNPKAWGHTDVDKNPAIPSNVDSEMPADRGNGGFKARSRHFKNTAVRSLDRPPVGKISNTRGGKPKLRSEMRSYHEMAVNQIRKTTVDSHQFIWMNSKLAEEQRLRKLLEVLNAMMRERLENAMKEIDIMRQKIKLQHEQHMEETDFQEQFFKDQIKIILEERDKKGEDPQSPDEE</sequence>
<gene>
    <name evidence="3" type="ORF">POTOM_003854</name>
</gene>
<evidence type="ECO:0000313" key="3">
    <source>
        <dbReference type="EMBL" id="KAG6787809.1"/>
    </source>
</evidence>
<dbReference type="PANTHER" id="PTHR46602">
    <property type="entry name" value="PROTEIN SUPPRESSOR OF GENE SILENCING 3"/>
    <property type="match status" value="1"/>
</dbReference>
<dbReference type="EMBL" id="JAAWWB010000002">
    <property type="protein sequence ID" value="KAG6787809.1"/>
    <property type="molecule type" value="Genomic_DNA"/>
</dbReference>
<reference evidence="3" key="1">
    <citation type="journal article" date="2020" name="bioRxiv">
        <title>Hybrid origin of Populus tomentosa Carr. identified through genome sequencing and phylogenomic analysis.</title>
        <authorList>
            <person name="An X."/>
            <person name="Gao K."/>
            <person name="Chen Z."/>
            <person name="Li J."/>
            <person name="Yang X."/>
            <person name="Yang X."/>
            <person name="Zhou J."/>
            <person name="Guo T."/>
            <person name="Zhao T."/>
            <person name="Huang S."/>
            <person name="Miao D."/>
            <person name="Khan W.U."/>
            <person name="Rao P."/>
            <person name="Ye M."/>
            <person name="Lei B."/>
            <person name="Liao W."/>
            <person name="Wang J."/>
            <person name="Ji L."/>
            <person name="Li Y."/>
            <person name="Guo B."/>
            <person name="Mustafa N.S."/>
            <person name="Li S."/>
            <person name="Yun Q."/>
            <person name="Keller S.R."/>
            <person name="Mao J."/>
            <person name="Zhang R."/>
            <person name="Strauss S.H."/>
        </authorList>
    </citation>
    <scope>NUCLEOTIDE SEQUENCE</scope>
    <source>
        <strain evidence="3">GM15</strain>
        <tissue evidence="3">Leaf</tissue>
    </source>
</reference>
<dbReference type="OrthoDB" id="852102at2759"/>
<evidence type="ECO:0000313" key="4">
    <source>
        <dbReference type="Proteomes" id="UP000886885"/>
    </source>
</evidence>
<evidence type="ECO:0000256" key="2">
    <source>
        <dbReference type="SAM" id="MobiDB-lite"/>
    </source>
</evidence>
<keyword evidence="1" id="KW-0175">Coiled coil</keyword>
<name>A0A8X8DCS5_POPTO</name>
<dbReference type="GO" id="GO:0051607">
    <property type="term" value="P:defense response to virus"/>
    <property type="evidence" value="ECO:0007669"/>
    <property type="project" value="InterPro"/>
</dbReference>
<protein>
    <submittedName>
        <fullName evidence="3">Uncharacterized protein</fullName>
    </submittedName>
</protein>
<comment type="caution">
    <text evidence="3">The sequence shown here is derived from an EMBL/GenBank/DDBJ whole genome shotgun (WGS) entry which is preliminary data.</text>
</comment>
<keyword evidence="4" id="KW-1185">Reference proteome</keyword>
<dbReference type="Proteomes" id="UP000886885">
    <property type="component" value="Chromosome 1D"/>
</dbReference>